<dbReference type="InterPro" id="IPR012668">
    <property type="entry name" value="CHP02466"/>
</dbReference>
<proteinExistence type="predicted"/>
<protein>
    <submittedName>
        <fullName evidence="2">Uncharacterized protein</fullName>
    </submittedName>
</protein>
<feature type="signal peptide" evidence="1">
    <location>
        <begin position="1"/>
        <end position="16"/>
    </location>
</feature>
<dbReference type="EMBL" id="CAXAMN010000314">
    <property type="protein sequence ID" value="CAK8987674.1"/>
    <property type="molecule type" value="Genomic_DNA"/>
</dbReference>
<evidence type="ECO:0000313" key="3">
    <source>
        <dbReference type="Proteomes" id="UP001642484"/>
    </source>
</evidence>
<dbReference type="Gene3D" id="2.60.120.620">
    <property type="entry name" value="q2cbj1_9rhob like domain"/>
    <property type="match status" value="1"/>
</dbReference>
<comment type="caution">
    <text evidence="2">The sequence shown here is derived from an EMBL/GenBank/DDBJ whole genome shotgun (WGS) entry which is preliminary data.</text>
</comment>
<gene>
    <name evidence="2" type="ORF">CCMP2556_LOCUS961</name>
</gene>
<evidence type="ECO:0000256" key="1">
    <source>
        <dbReference type="SAM" id="SignalP"/>
    </source>
</evidence>
<dbReference type="Pfam" id="PF13759">
    <property type="entry name" value="2OG-FeII_Oxy_5"/>
    <property type="match status" value="1"/>
</dbReference>
<feature type="chain" id="PRO_5046491609" evidence="1">
    <location>
        <begin position="17"/>
        <end position="245"/>
    </location>
</feature>
<dbReference type="Proteomes" id="UP001642484">
    <property type="component" value="Unassembled WGS sequence"/>
</dbReference>
<evidence type="ECO:0000313" key="2">
    <source>
        <dbReference type="EMBL" id="CAK8987674.1"/>
    </source>
</evidence>
<name>A0ABP0HBU1_9DINO</name>
<accession>A0ABP0HBU1</accession>
<reference evidence="2 3" key="1">
    <citation type="submission" date="2024-02" db="EMBL/GenBank/DDBJ databases">
        <authorList>
            <person name="Chen Y."/>
            <person name="Shah S."/>
            <person name="Dougan E. K."/>
            <person name="Thang M."/>
            <person name="Chan C."/>
        </authorList>
    </citation>
    <scope>NUCLEOTIDE SEQUENCE [LARGE SCALE GENOMIC DNA]</scope>
</reference>
<organism evidence="2 3">
    <name type="scientific">Durusdinium trenchii</name>
    <dbReference type="NCBI Taxonomy" id="1381693"/>
    <lineage>
        <taxon>Eukaryota</taxon>
        <taxon>Sar</taxon>
        <taxon>Alveolata</taxon>
        <taxon>Dinophyceae</taxon>
        <taxon>Suessiales</taxon>
        <taxon>Symbiodiniaceae</taxon>
        <taxon>Durusdinium</taxon>
    </lineage>
</organism>
<sequence length="245" mass="26759">MSSVIWIFLGLPSAIAVAGPGPAHPQGLGPQTLWSTPAHIILPPELEDGELPEWQKVLSAYIKELAQESPSNSSEDLGDVLKLGALRAPDVATAVTKLERLVEEATLQYLQTSLTDRGAEGALRRVHISVASSWVKLNSDQYDLPHVHPKVAFAGSLYLDCDICGIYLQDPRTPAGMAEVPEALRRKLGWGELQKVHVDVGSLVLYPAWLQHAPLGSGRRREERCISFTVAVQLKELREPPADEL</sequence>
<keyword evidence="3" id="KW-1185">Reference proteome</keyword>
<keyword evidence="1" id="KW-0732">Signal</keyword>